<dbReference type="AlphaFoldDB" id="E8LT11"/>
<dbReference type="Proteomes" id="UP000004371">
    <property type="component" value="Unassembled WGS sequence"/>
</dbReference>
<comment type="caution">
    <text evidence="2">The sequence shown here is derived from an EMBL/GenBank/DDBJ whole genome shotgun (WGS) entry which is preliminary data.</text>
</comment>
<protein>
    <recommendedName>
        <fullName evidence="4">Phosphate ABC transporter substrate-binding protein</fullName>
    </recommendedName>
</protein>
<dbReference type="PANTHER" id="PTHR35841">
    <property type="entry name" value="PHOSPHONATES-BINDING PERIPLASMIC PROTEIN"/>
    <property type="match status" value="1"/>
</dbReference>
<dbReference type="EMBL" id="AEVS01000049">
    <property type="protein sequence ID" value="EGA66204.1"/>
    <property type="molecule type" value="Genomic_DNA"/>
</dbReference>
<organism evidence="2 3">
    <name type="scientific">Vibrio brasiliensis LMG 20546</name>
    <dbReference type="NCBI Taxonomy" id="945543"/>
    <lineage>
        <taxon>Bacteria</taxon>
        <taxon>Pseudomonadati</taxon>
        <taxon>Pseudomonadota</taxon>
        <taxon>Gammaproteobacteria</taxon>
        <taxon>Vibrionales</taxon>
        <taxon>Vibrionaceae</taxon>
        <taxon>Vibrio</taxon>
        <taxon>Vibrio oreintalis group</taxon>
    </lineage>
</organism>
<sequence length="266" mass="29523">MIRSLMFIVTLFVASTSFAQTLTFGIVPQQSASRLAEQWTPIMDYISETTGIKVVFSTAPDIPTFEQRLANGMYDIAYMNPYHYTVFSHQPGYRAIVKAKDKQIRGIIVARKNDPIESIQQLDNSKLAFPSPAAFAATILTQSDLNRAAVNYEADYVSSHDSVYLGVAKGFYPAGGGVMRTFLSLPEVIKSQLKLIWRTAPYTPHAIAVHPRLTTETAEKVQSALVALDSSQTGEKQLAQLSLKGFVNAQDRDWNDVRKLNITILD</sequence>
<accession>E8LT11</accession>
<keyword evidence="3" id="KW-1185">Reference proteome</keyword>
<evidence type="ECO:0008006" key="4">
    <source>
        <dbReference type="Google" id="ProtNLM"/>
    </source>
</evidence>
<evidence type="ECO:0000313" key="3">
    <source>
        <dbReference type="Proteomes" id="UP000004371"/>
    </source>
</evidence>
<evidence type="ECO:0000313" key="2">
    <source>
        <dbReference type="EMBL" id="EGA66204.1"/>
    </source>
</evidence>
<dbReference type="Gene3D" id="3.40.190.10">
    <property type="entry name" value="Periplasmic binding protein-like II"/>
    <property type="match status" value="2"/>
</dbReference>
<feature type="signal peptide" evidence="1">
    <location>
        <begin position="1"/>
        <end position="19"/>
    </location>
</feature>
<dbReference type="Pfam" id="PF12974">
    <property type="entry name" value="Phosphonate-bd"/>
    <property type="match status" value="1"/>
</dbReference>
<keyword evidence="1" id="KW-0732">Signal</keyword>
<gene>
    <name evidence="2" type="ORF">VIBR0546_00525</name>
</gene>
<dbReference type="PANTHER" id="PTHR35841:SF1">
    <property type="entry name" value="PHOSPHONATES-BINDING PERIPLASMIC PROTEIN"/>
    <property type="match status" value="1"/>
</dbReference>
<dbReference type="OrthoDB" id="5343002at2"/>
<name>E8LT11_9VIBR</name>
<evidence type="ECO:0000256" key="1">
    <source>
        <dbReference type="SAM" id="SignalP"/>
    </source>
</evidence>
<proteinExistence type="predicted"/>
<dbReference type="SUPFAM" id="SSF53850">
    <property type="entry name" value="Periplasmic binding protein-like II"/>
    <property type="match status" value="1"/>
</dbReference>
<dbReference type="STRING" id="945543.VIBR0546_00525"/>
<dbReference type="eggNOG" id="COG3221">
    <property type="taxonomic scope" value="Bacteria"/>
</dbReference>
<reference evidence="2 3" key="1">
    <citation type="journal article" date="2012" name="Int. J. Syst. Evol. Microbiol.">
        <title>Vibrio caribbeanicus sp. nov., isolated from the marine sponge Scleritoderma cyanea.</title>
        <authorList>
            <person name="Hoffmann M."/>
            <person name="Monday S.R."/>
            <person name="Allard M.W."/>
            <person name="Strain E.A."/>
            <person name="Whittaker P."/>
            <person name="Naum M."/>
            <person name="McCarthy P.J."/>
            <person name="Lopez J.V."/>
            <person name="Fischer M."/>
            <person name="Brown E.W."/>
        </authorList>
    </citation>
    <scope>NUCLEOTIDE SEQUENCE [LARGE SCALE GENOMIC DNA]</scope>
    <source>
        <strain evidence="2 3">LMG 20546</strain>
    </source>
</reference>
<feature type="chain" id="PRO_5003224301" description="Phosphate ABC transporter substrate-binding protein" evidence="1">
    <location>
        <begin position="20"/>
        <end position="266"/>
    </location>
</feature>